<evidence type="ECO:0000259" key="14">
    <source>
        <dbReference type="Pfam" id="PF02772"/>
    </source>
</evidence>
<dbReference type="Proteomes" id="UP000095237">
    <property type="component" value="Unassembled WGS sequence"/>
</dbReference>
<comment type="caution">
    <text evidence="16">The sequence shown here is derived from an EMBL/GenBank/DDBJ whole genome shotgun (WGS) entry which is preliminary data.</text>
</comment>
<dbReference type="GO" id="GO:0004478">
    <property type="term" value="F:methionine adenosyltransferase activity"/>
    <property type="evidence" value="ECO:0007669"/>
    <property type="project" value="UniProtKB-UniRule"/>
</dbReference>
<feature type="binding site" evidence="10">
    <location>
        <position position="20"/>
    </location>
    <ligand>
        <name>Mg(2+)</name>
        <dbReference type="ChEBI" id="CHEBI:18420"/>
    </ligand>
</feature>
<evidence type="ECO:0000256" key="7">
    <source>
        <dbReference type="ARBA" id="ARBA00022840"/>
    </source>
</evidence>
<evidence type="ECO:0000256" key="6">
    <source>
        <dbReference type="ARBA" id="ARBA00022741"/>
    </source>
</evidence>
<comment type="subcellular location">
    <subcellularLocation>
        <location evidence="10 11">Cytoplasm</location>
    </subcellularLocation>
</comment>
<dbReference type="GO" id="GO:0005524">
    <property type="term" value="F:ATP binding"/>
    <property type="evidence" value="ECO:0007669"/>
    <property type="project" value="UniProtKB-UniRule"/>
</dbReference>
<evidence type="ECO:0000259" key="15">
    <source>
        <dbReference type="Pfam" id="PF02773"/>
    </source>
</evidence>
<accession>A0A1E5IJX8</accession>
<dbReference type="UniPathway" id="UPA00315">
    <property type="reaction ID" value="UER00080"/>
</dbReference>
<dbReference type="NCBIfam" id="TIGR01034">
    <property type="entry name" value="metK"/>
    <property type="match status" value="1"/>
</dbReference>
<dbReference type="InterPro" id="IPR022629">
    <property type="entry name" value="S-AdoMet_synt_central"/>
</dbReference>
<dbReference type="PANTHER" id="PTHR11964">
    <property type="entry name" value="S-ADENOSYLMETHIONINE SYNTHETASE"/>
    <property type="match status" value="1"/>
</dbReference>
<evidence type="ECO:0000256" key="9">
    <source>
        <dbReference type="ARBA" id="ARBA00022958"/>
    </source>
</evidence>
<name>A0A1E5IJX8_ENDTX</name>
<dbReference type="InterPro" id="IPR022636">
    <property type="entry name" value="S-AdoMet_synthetase_sfam"/>
</dbReference>
<evidence type="ECO:0000259" key="13">
    <source>
        <dbReference type="Pfam" id="PF00438"/>
    </source>
</evidence>
<feature type="binding site" description="in other chain" evidence="10">
    <location>
        <position position="274"/>
    </location>
    <ligand>
        <name>L-methionine</name>
        <dbReference type="ChEBI" id="CHEBI:57844"/>
        <note>ligand shared between two neighboring subunits</note>
    </ligand>
</feature>
<dbReference type="CDD" id="cd18079">
    <property type="entry name" value="S-AdoMet_synt"/>
    <property type="match status" value="1"/>
</dbReference>
<dbReference type="PROSITE" id="PS00377">
    <property type="entry name" value="ADOMET_SYNTHASE_2"/>
    <property type="match status" value="1"/>
</dbReference>
<feature type="domain" description="S-adenosylmethionine synthetase central" evidence="14">
    <location>
        <begin position="114"/>
        <end position="235"/>
    </location>
</feature>
<evidence type="ECO:0000256" key="8">
    <source>
        <dbReference type="ARBA" id="ARBA00022842"/>
    </source>
</evidence>
<feature type="binding site" evidence="10">
    <location>
        <position position="243"/>
    </location>
    <ligand>
        <name>ATP</name>
        <dbReference type="ChEBI" id="CHEBI:30616"/>
        <note>ligand shared between two neighboring subunits</note>
    </ligand>
</feature>
<dbReference type="HAMAP" id="MF_00086">
    <property type="entry name" value="S_AdoMet_synth1"/>
    <property type="match status" value="1"/>
</dbReference>
<dbReference type="InterPro" id="IPR002133">
    <property type="entry name" value="S-AdoMet_synthetase"/>
</dbReference>
<proteinExistence type="inferred from homology"/>
<feature type="binding site" description="in other chain" evidence="10">
    <location>
        <begin position="249"/>
        <end position="250"/>
    </location>
    <ligand>
        <name>ATP</name>
        <dbReference type="ChEBI" id="CHEBI:30616"/>
        <note>ligand shared between two neighboring subunits</note>
    </ligand>
</feature>
<evidence type="ECO:0000256" key="10">
    <source>
        <dbReference type="HAMAP-Rule" id="MF_00086"/>
    </source>
</evidence>
<keyword evidence="6 10" id="KW-0547">Nucleotide-binding</keyword>
<dbReference type="Gene3D" id="3.30.300.10">
    <property type="match status" value="3"/>
</dbReference>
<dbReference type="PROSITE" id="PS00376">
    <property type="entry name" value="ADOMET_SYNTHASE_1"/>
    <property type="match status" value="1"/>
</dbReference>
<evidence type="ECO:0000256" key="3">
    <source>
        <dbReference type="ARBA" id="ARBA00022563"/>
    </source>
</evidence>
<keyword evidence="4 10" id="KW-0808">Transferase</keyword>
<evidence type="ECO:0000256" key="12">
    <source>
        <dbReference type="RuleBase" id="RU004462"/>
    </source>
</evidence>
<comment type="subunit">
    <text evidence="10">Homotetramer; dimer of dimers.</text>
</comment>
<feature type="domain" description="S-adenosylmethionine synthetase C-terminal" evidence="15">
    <location>
        <begin position="238"/>
        <end position="376"/>
    </location>
</feature>
<dbReference type="Pfam" id="PF00438">
    <property type="entry name" value="S-AdoMet_synt_N"/>
    <property type="match status" value="1"/>
</dbReference>
<reference evidence="16 17" key="1">
    <citation type="submission" date="2015-11" db="EMBL/GenBank/DDBJ databases">
        <title>Evidence for parallel genomic evolution in an endosymbiosis of termite gut flagellates.</title>
        <authorList>
            <person name="Zheng H."/>
        </authorList>
    </citation>
    <scope>NUCLEOTIDE SEQUENCE [LARGE SCALE GENOMIC DNA]</scope>
    <source>
        <strain evidence="16 17">CET450</strain>
    </source>
</reference>
<feature type="domain" description="S-adenosylmethionine synthetase N-terminal" evidence="13">
    <location>
        <begin position="7"/>
        <end position="103"/>
    </location>
</feature>
<feature type="binding site" evidence="10">
    <location>
        <position position="46"/>
    </location>
    <ligand>
        <name>K(+)</name>
        <dbReference type="ChEBI" id="CHEBI:29103"/>
    </ligand>
</feature>
<evidence type="ECO:0000313" key="16">
    <source>
        <dbReference type="EMBL" id="OEG70734.1"/>
    </source>
</evidence>
<comment type="pathway">
    <text evidence="1 10">Amino-acid biosynthesis; S-adenosyl-L-methionine biosynthesis; S-adenosyl-L-methionine from L-methionine: step 1/1.</text>
</comment>
<dbReference type="GO" id="GO:0006730">
    <property type="term" value="P:one-carbon metabolic process"/>
    <property type="evidence" value="ECO:0007669"/>
    <property type="project" value="UniProtKB-KW"/>
</dbReference>
<evidence type="ECO:0000256" key="5">
    <source>
        <dbReference type="ARBA" id="ARBA00022723"/>
    </source>
</evidence>
<dbReference type="SUPFAM" id="SSF55973">
    <property type="entry name" value="S-adenosylmethionine synthetase"/>
    <property type="match status" value="3"/>
</dbReference>
<dbReference type="InterPro" id="IPR022631">
    <property type="entry name" value="ADOMET_SYNTHASE_CS"/>
</dbReference>
<feature type="region of interest" description="Flexible loop" evidence="10">
    <location>
        <begin position="102"/>
        <end position="112"/>
    </location>
</feature>
<feature type="binding site" evidence="10">
    <location>
        <position position="243"/>
    </location>
    <ligand>
        <name>L-methionine</name>
        <dbReference type="ChEBI" id="CHEBI:57844"/>
        <note>ligand shared between two neighboring subunits</note>
    </ligand>
</feature>
<organism evidence="16 17">
    <name type="scientific">Endomicrobium trichonymphae</name>
    <dbReference type="NCBI Taxonomy" id="1408204"/>
    <lineage>
        <taxon>Bacteria</taxon>
        <taxon>Pseudomonadati</taxon>
        <taxon>Elusimicrobiota</taxon>
        <taxon>Endomicrobiia</taxon>
        <taxon>Endomicrobiales</taxon>
        <taxon>Endomicrobiaceae</taxon>
        <taxon>Candidatus Endomicrobiellum</taxon>
    </lineage>
</organism>
<evidence type="ECO:0000256" key="4">
    <source>
        <dbReference type="ARBA" id="ARBA00022679"/>
    </source>
</evidence>
<dbReference type="GO" id="GO:0006556">
    <property type="term" value="P:S-adenosylmethionine biosynthetic process"/>
    <property type="evidence" value="ECO:0007669"/>
    <property type="project" value="UniProtKB-UniRule"/>
</dbReference>
<keyword evidence="7 10" id="KW-0067">ATP-binding</keyword>
<keyword evidence="3 10" id="KW-0554">One-carbon metabolism</keyword>
<dbReference type="Pfam" id="PF02772">
    <property type="entry name" value="S-AdoMet_synt_M"/>
    <property type="match status" value="1"/>
</dbReference>
<dbReference type="GO" id="GO:0000287">
    <property type="term" value="F:magnesium ion binding"/>
    <property type="evidence" value="ECO:0007669"/>
    <property type="project" value="UniProtKB-UniRule"/>
</dbReference>
<evidence type="ECO:0000256" key="2">
    <source>
        <dbReference type="ARBA" id="ARBA00009685"/>
    </source>
</evidence>
<dbReference type="GO" id="GO:0005737">
    <property type="term" value="C:cytoplasm"/>
    <property type="evidence" value="ECO:0007669"/>
    <property type="project" value="UniProtKB-SubCell"/>
</dbReference>
<keyword evidence="8 10" id="KW-0460">Magnesium</keyword>
<sequence>MSNKQSYFFTSESVTEGHPDKVCDIISDSVLDAILKQDSKARVACETFISKGLFIVGGEITTSARINTRDIIKEAIKKIGYDKLSFGFDCNTCVIIDAINTQSHDVAVGVDTGGAGDQGLMIGFACRETPEFMPLPIILAHKLAMRLTEVRKKGILPYLGPDGKTQVTVEYVDWKPKRIDTVVLSTQHTEKVLDRTGNRMTKKSKEEIVNKVIKYVLGKLIDKNTKIYINPAGRFLSGGPSADTGLTGRKIIVDTYGGMTAHGGGAFSGKDSTKVDRSACYMARHIAKNVVAAGFADKCTVQLSYAIGMADPVSVMVDTHHSRKISGSVIESAVRKIFPLTPEGITDYLQLRRPIFAQTAAYGHFGREGKDFTWEKLNKVSELKRECGGYVAE</sequence>
<comment type="cofactor">
    <cofactor evidence="10">
        <name>K(+)</name>
        <dbReference type="ChEBI" id="CHEBI:29103"/>
    </cofactor>
    <text evidence="10">Binds 1 potassium ion per subunit.</text>
</comment>
<dbReference type="PIRSF" id="PIRSF000497">
    <property type="entry name" value="MAT"/>
    <property type="match status" value="1"/>
</dbReference>
<feature type="binding site" description="in other chain" evidence="10">
    <location>
        <position position="18"/>
    </location>
    <ligand>
        <name>ATP</name>
        <dbReference type="ChEBI" id="CHEBI:30616"/>
        <note>ligand shared between two neighboring subunits</note>
    </ligand>
</feature>
<protein>
    <recommendedName>
        <fullName evidence="10">S-adenosylmethionine synthase</fullName>
        <shortName evidence="10">AdoMet synthase</shortName>
        <ecNumber evidence="10">2.5.1.6</ecNumber>
    </recommendedName>
    <alternativeName>
        <fullName evidence="10">MAT</fullName>
    </alternativeName>
    <alternativeName>
        <fullName evidence="10">Methionine adenosyltransferase</fullName>
    </alternativeName>
</protein>
<keyword evidence="17" id="KW-1185">Reference proteome</keyword>
<dbReference type="AlphaFoldDB" id="A0A1E5IJX8"/>
<feature type="binding site" description="in other chain" evidence="10">
    <location>
        <begin position="234"/>
        <end position="235"/>
    </location>
    <ligand>
        <name>ATP</name>
        <dbReference type="ChEBI" id="CHEBI:30616"/>
        <note>ligand shared between two neighboring subunits</note>
    </ligand>
</feature>
<evidence type="ECO:0000256" key="1">
    <source>
        <dbReference type="ARBA" id="ARBA00005224"/>
    </source>
</evidence>
<comment type="similarity">
    <text evidence="2 10 12">Belongs to the AdoMet synthase family.</text>
</comment>
<evidence type="ECO:0000313" key="17">
    <source>
        <dbReference type="Proteomes" id="UP000095237"/>
    </source>
</evidence>
<keyword evidence="10" id="KW-0963">Cytoplasm</keyword>
<dbReference type="InterPro" id="IPR022628">
    <property type="entry name" value="S-AdoMet_synt_N"/>
</dbReference>
<comment type="catalytic activity">
    <reaction evidence="10">
        <text>L-methionine + ATP + H2O = S-adenosyl-L-methionine + phosphate + diphosphate</text>
        <dbReference type="Rhea" id="RHEA:21080"/>
        <dbReference type="ChEBI" id="CHEBI:15377"/>
        <dbReference type="ChEBI" id="CHEBI:30616"/>
        <dbReference type="ChEBI" id="CHEBI:33019"/>
        <dbReference type="ChEBI" id="CHEBI:43474"/>
        <dbReference type="ChEBI" id="CHEBI:57844"/>
        <dbReference type="ChEBI" id="CHEBI:59789"/>
        <dbReference type="EC" id="2.5.1.6"/>
    </reaction>
</comment>
<keyword evidence="5 10" id="KW-0479">Metal-binding</keyword>
<feature type="binding site" description="in other chain" evidence="10">
    <location>
        <position position="102"/>
    </location>
    <ligand>
        <name>L-methionine</name>
        <dbReference type="ChEBI" id="CHEBI:57844"/>
        <note>ligand shared between two neighboring subunits</note>
    </ligand>
</feature>
<gene>
    <name evidence="10" type="primary">metK</name>
    <name evidence="16" type="ORF">ATZ36_17330</name>
</gene>
<keyword evidence="9 10" id="KW-0630">Potassium</keyword>
<feature type="binding site" evidence="10">
    <location>
        <position position="266"/>
    </location>
    <ligand>
        <name>ATP</name>
        <dbReference type="ChEBI" id="CHEBI:30616"/>
        <note>ligand shared between two neighboring subunits</note>
    </ligand>
</feature>
<evidence type="ECO:0000256" key="11">
    <source>
        <dbReference type="RuleBase" id="RU000542"/>
    </source>
</evidence>
<feature type="binding site" description="in other chain" evidence="10">
    <location>
        <begin position="162"/>
        <end position="164"/>
    </location>
    <ligand>
        <name>ATP</name>
        <dbReference type="ChEBI" id="CHEBI:30616"/>
        <note>ligand shared between two neighboring subunits</note>
    </ligand>
</feature>
<feature type="binding site" description="in other chain" evidence="10">
    <location>
        <position position="59"/>
    </location>
    <ligand>
        <name>L-methionine</name>
        <dbReference type="ChEBI" id="CHEBI:57844"/>
        <note>ligand shared between two neighboring subunits</note>
    </ligand>
</feature>
<feature type="binding site" evidence="10">
    <location>
        <position position="270"/>
    </location>
    <ligand>
        <name>ATP</name>
        <dbReference type="ChEBI" id="CHEBI:30616"/>
        <note>ligand shared between two neighboring subunits</note>
    </ligand>
</feature>
<dbReference type="InterPro" id="IPR022630">
    <property type="entry name" value="S-AdoMet_synt_C"/>
</dbReference>
<dbReference type="EC" id="2.5.1.6" evidence="10"/>
<comment type="cofactor">
    <cofactor evidence="10">
        <name>Mg(2+)</name>
        <dbReference type="ChEBI" id="CHEBI:18420"/>
    </cofactor>
    <text evidence="10">Binds 2 divalent ions per subunit.</text>
</comment>
<dbReference type="FunFam" id="3.30.300.10:FF:000003">
    <property type="entry name" value="S-adenosylmethionine synthase"/>
    <property type="match status" value="1"/>
</dbReference>
<dbReference type="EMBL" id="LNVX01000291">
    <property type="protein sequence ID" value="OEG70734.1"/>
    <property type="molecule type" value="Genomic_DNA"/>
</dbReference>
<dbReference type="Pfam" id="PF02773">
    <property type="entry name" value="S-AdoMet_synt_C"/>
    <property type="match status" value="1"/>
</dbReference>
<comment type="function">
    <text evidence="10">Catalyzes the formation of S-adenosylmethionine (AdoMet) from methionine and ATP. The overall synthetic reaction is composed of two sequential steps, AdoMet formation and the subsequent tripolyphosphate hydrolysis which occurs prior to release of AdoMet from the enzyme.</text>
</comment>